<evidence type="ECO:0000313" key="2">
    <source>
        <dbReference type="Proteomes" id="UP000199120"/>
    </source>
</evidence>
<dbReference type="STRING" id="416943.SAMN05445871_1471"/>
<organism evidence="1 2">
    <name type="scientific">Paraburkholderia caballeronis</name>
    <dbReference type="NCBI Taxonomy" id="416943"/>
    <lineage>
        <taxon>Bacteria</taxon>
        <taxon>Pseudomonadati</taxon>
        <taxon>Pseudomonadota</taxon>
        <taxon>Betaproteobacteria</taxon>
        <taxon>Burkholderiales</taxon>
        <taxon>Burkholderiaceae</taxon>
        <taxon>Paraburkholderia</taxon>
    </lineage>
</organism>
<dbReference type="InterPro" id="IPR021783">
    <property type="entry name" value="DUF3348"/>
</dbReference>
<proteinExistence type="predicted"/>
<gene>
    <name evidence="1" type="ORF">SAMN05192542_105245</name>
</gene>
<reference evidence="2" key="1">
    <citation type="submission" date="2016-10" db="EMBL/GenBank/DDBJ databases">
        <authorList>
            <person name="Varghese N."/>
            <person name="Submissions S."/>
        </authorList>
    </citation>
    <scope>NUCLEOTIDE SEQUENCE [LARGE SCALE GENOMIC DNA]</scope>
    <source>
        <strain evidence="2">LMG 26416</strain>
    </source>
</reference>
<accession>A0A1H7N036</accession>
<dbReference type="EMBL" id="FOAJ01000005">
    <property type="protein sequence ID" value="SEL16267.1"/>
    <property type="molecule type" value="Genomic_DNA"/>
</dbReference>
<keyword evidence="2" id="KW-1185">Reference proteome</keyword>
<dbReference type="Pfam" id="PF11828">
    <property type="entry name" value="DUF3348"/>
    <property type="match status" value="1"/>
</dbReference>
<dbReference type="Proteomes" id="UP000199120">
    <property type="component" value="Unassembled WGS sequence"/>
</dbReference>
<name>A0A1H7N036_9BURK</name>
<dbReference type="RefSeq" id="WP_090543557.1">
    <property type="nucleotide sequence ID" value="NZ_FNSR01000001.1"/>
</dbReference>
<sequence length="244" mass="25840">MVQALQRTAVRGPTLVRLLARIADVDVSESRQSLSDRLSEWLGWTDAITLSTALAGAPPAAARFAQAAGGDASSLCAHARRSLTGAITAATRAPSMRGASAAQAAAAADTTADYADFRQRYLAVQQAMETDLGDLRARLRVMVAAMGPEMARLATVDAAMERALGARERGLFATVPALLGAHFERLRDAQQPTPAADADTTETRAAAPGAWLRAFRTDMQSVLLAELDVRFQPVEGLLAALRTR</sequence>
<evidence type="ECO:0000313" key="1">
    <source>
        <dbReference type="EMBL" id="SEL16267.1"/>
    </source>
</evidence>
<dbReference type="AlphaFoldDB" id="A0A1H7N036"/>
<evidence type="ECO:0008006" key="3">
    <source>
        <dbReference type="Google" id="ProtNLM"/>
    </source>
</evidence>
<protein>
    <recommendedName>
        <fullName evidence="3">DUF3348 domain-containing protein</fullName>
    </recommendedName>
</protein>
<dbReference type="OrthoDB" id="5949373at2"/>